<reference evidence="13 14" key="1">
    <citation type="submission" date="2020-07" db="EMBL/GenBank/DDBJ databases">
        <title>Characterization and genome sequencing of isolate MD1, a novel member within the family Lachnospiraceae.</title>
        <authorList>
            <person name="Rettenmaier R."/>
            <person name="Di Bello L."/>
            <person name="Zinser C."/>
            <person name="Scheitz K."/>
            <person name="Liebl W."/>
            <person name="Zverlov V."/>
        </authorList>
    </citation>
    <scope>NUCLEOTIDE SEQUENCE [LARGE SCALE GENOMIC DNA]</scope>
    <source>
        <strain evidence="13 14">MD1</strain>
    </source>
</reference>
<protein>
    <recommendedName>
        <fullName evidence="2">Stage 0 sporulation protein A homolog</fullName>
    </recommendedName>
</protein>
<dbReference type="AlphaFoldDB" id="A0A839JZH3"/>
<evidence type="ECO:0000259" key="11">
    <source>
        <dbReference type="PROSITE" id="PS01124"/>
    </source>
</evidence>
<keyword evidence="4 10" id="KW-0597">Phosphoprotein</keyword>
<accession>A0A839JZH3</accession>
<dbReference type="RefSeq" id="WP_228351792.1">
    <property type="nucleotide sequence ID" value="NZ_JACEGA010000001.1"/>
</dbReference>
<evidence type="ECO:0000256" key="10">
    <source>
        <dbReference type="PROSITE-ProRule" id="PRU00169"/>
    </source>
</evidence>
<feature type="domain" description="HTH araC/xylS-type" evidence="11">
    <location>
        <begin position="439"/>
        <end position="538"/>
    </location>
</feature>
<keyword evidence="7" id="KW-0238">DNA-binding</keyword>
<name>A0A839JZH3_9FIRM</name>
<keyword evidence="14" id="KW-1185">Reference proteome</keyword>
<dbReference type="GO" id="GO:0005737">
    <property type="term" value="C:cytoplasm"/>
    <property type="evidence" value="ECO:0007669"/>
    <property type="project" value="UniProtKB-SubCell"/>
</dbReference>
<keyword evidence="5" id="KW-0902">Two-component regulatory system</keyword>
<sequence>MLKVFLVEDEYVVREGIKNNIAWKEHGFDFCGEASDGELAYTQIRKLKPDIIITDIKMPFMNGLELSRLVKKDLPEVKIIILSGYEDFEFAKEAINIGIEEYLLKPINAQDLLDTVQRVSKKIMTEKEERENMMKFRKEMSENEIQNKRNFFHELMDNSQSLPYILDKGREFGIDLNAGYYNIILFKASRVKHQEENFSNTLVQAYDELTSYFDSQNILWFDRNLEGFALLIMAETVKEMEELQATYISQIEQIIRKYNKITYFGGVGCYVNRLSELYLSFEEANRAFAYRFIKDENQFLEAGAIREIRQQEDNPWASLTDTEYLDKEIAEKFLRSGELGEVSYFVEEYLKNFNQAAKDSLMFRQYIVMDMYFITANFIEKLNYKESGFKLDNPFQSAQHMNEIVDDYDHTLKFITALFTKAISCRNEAATKKFTNIIEEVKEYIHKNYQNEELSLNQVASVVNISPSYLSTVFSQETGQTFVKYLTDLRMNKAMELLMCTNKRSSEIGIEVGYKDPHYFSYLFKKTQGCTPLQYRMNKSKSGEDQEDAKERY</sequence>
<evidence type="ECO:0000256" key="3">
    <source>
        <dbReference type="ARBA" id="ARBA00022490"/>
    </source>
</evidence>
<dbReference type="InterPro" id="IPR011006">
    <property type="entry name" value="CheY-like_superfamily"/>
</dbReference>
<dbReference type="PROSITE" id="PS50110">
    <property type="entry name" value="RESPONSE_REGULATORY"/>
    <property type="match status" value="1"/>
</dbReference>
<evidence type="ECO:0000313" key="14">
    <source>
        <dbReference type="Proteomes" id="UP000574276"/>
    </source>
</evidence>
<evidence type="ECO:0000256" key="4">
    <source>
        <dbReference type="ARBA" id="ARBA00022553"/>
    </source>
</evidence>
<comment type="subcellular location">
    <subcellularLocation>
        <location evidence="1">Cytoplasm</location>
    </subcellularLocation>
</comment>
<dbReference type="Proteomes" id="UP000574276">
    <property type="component" value="Unassembled WGS sequence"/>
</dbReference>
<dbReference type="CDD" id="cd17536">
    <property type="entry name" value="REC_YesN-like"/>
    <property type="match status" value="1"/>
</dbReference>
<dbReference type="InterPro" id="IPR009057">
    <property type="entry name" value="Homeodomain-like_sf"/>
</dbReference>
<dbReference type="GO" id="GO:0043565">
    <property type="term" value="F:sequence-specific DNA binding"/>
    <property type="evidence" value="ECO:0007669"/>
    <property type="project" value="InterPro"/>
</dbReference>
<dbReference type="InterPro" id="IPR041522">
    <property type="entry name" value="CdaR_GGDEF"/>
</dbReference>
<dbReference type="SUPFAM" id="SSF52172">
    <property type="entry name" value="CheY-like"/>
    <property type="match status" value="1"/>
</dbReference>
<evidence type="ECO:0000256" key="2">
    <source>
        <dbReference type="ARBA" id="ARBA00018672"/>
    </source>
</evidence>
<dbReference type="InterPro" id="IPR018060">
    <property type="entry name" value="HTH_AraC"/>
</dbReference>
<dbReference type="InterPro" id="IPR051552">
    <property type="entry name" value="HptR"/>
</dbReference>
<keyword evidence="6" id="KW-0805">Transcription regulation</keyword>
<dbReference type="InterPro" id="IPR001789">
    <property type="entry name" value="Sig_transdc_resp-reg_receiver"/>
</dbReference>
<dbReference type="EMBL" id="JACEGA010000001">
    <property type="protein sequence ID" value="MBB2182059.1"/>
    <property type="molecule type" value="Genomic_DNA"/>
</dbReference>
<dbReference type="Gene3D" id="3.40.50.2300">
    <property type="match status" value="1"/>
</dbReference>
<comment type="caution">
    <text evidence="13">The sequence shown here is derived from an EMBL/GenBank/DDBJ whole genome shotgun (WGS) entry which is preliminary data.</text>
</comment>
<keyword evidence="8" id="KW-0804">Transcription</keyword>
<evidence type="ECO:0000256" key="8">
    <source>
        <dbReference type="ARBA" id="ARBA00023163"/>
    </source>
</evidence>
<evidence type="ECO:0000259" key="12">
    <source>
        <dbReference type="PROSITE" id="PS50110"/>
    </source>
</evidence>
<gene>
    <name evidence="13" type="ORF">H0486_04125</name>
</gene>
<dbReference type="GO" id="GO:0000160">
    <property type="term" value="P:phosphorelay signal transduction system"/>
    <property type="evidence" value="ECO:0007669"/>
    <property type="project" value="UniProtKB-KW"/>
</dbReference>
<evidence type="ECO:0000256" key="5">
    <source>
        <dbReference type="ARBA" id="ARBA00023012"/>
    </source>
</evidence>
<evidence type="ECO:0000256" key="6">
    <source>
        <dbReference type="ARBA" id="ARBA00023015"/>
    </source>
</evidence>
<comment type="function">
    <text evidence="9">May play the central regulatory role in sporulation. It may be an element of the effector pathway responsible for the activation of sporulation genes in response to nutritional stress. Spo0A may act in concert with spo0H (a sigma factor) to control the expression of some genes that are critical to the sporulation process.</text>
</comment>
<dbReference type="SMART" id="SM00448">
    <property type="entry name" value="REC"/>
    <property type="match status" value="1"/>
</dbReference>
<dbReference type="GO" id="GO:0003700">
    <property type="term" value="F:DNA-binding transcription factor activity"/>
    <property type="evidence" value="ECO:0007669"/>
    <property type="project" value="InterPro"/>
</dbReference>
<dbReference type="SMART" id="SM00342">
    <property type="entry name" value="HTH_ARAC"/>
    <property type="match status" value="1"/>
</dbReference>
<evidence type="ECO:0000256" key="7">
    <source>
        <dbReference type="ARBA" id="ARBA00023125"/>
    </source>
</evidence>
<dbReference type="PANTHER" id="PTHR42713">
    <property type="entry name" value="HISTIDINE KINASE-RELATED"/>
    <property type="match status" value="1"/>
</dbReference>
<dbReference type="PROSITE" id="PS01124">
    <property type="entry name" value="HTH_ARAC_FAMILY_2"/>
    <property type="match status" value="1"/>
</dbReference>
<proteinExistence type="predicted"/>
<dbReference type="SUPFAM" id="SSF46689">
    <property type="entry name" value="Homeodomain-like"/>
    <property type="match status" value="2"/>
</dbReference>
<keyword evidence="3" id="KW-0963">Cytoplasm</keyword>
<feature type="modified residue" description="4-aspartylphosphate" evidence="10">
    <location>
        <position position="55"/>
    </location>
</feature>
<dbReference type="Gene3D" id="1.10.10.60">
    <property type="entry name" value="Homeodomain-like"/>
    <property type="match status" value="2"/>
</dbReference>
<dbReference type="PANTHER" id="PTHR42713:SF3">
    <property type="entry name" value="TRANSCRIPTIONAL REGULATORY PROTEIN HPTR"/>
    <property type="match status" value="1"/>
</dbReference>
<organism evidence="13 14">
    <name type="scientific">Variimorphobacter saccharofermentans</name>
    <dbReference type="NCBI Taxonomy" id="2755051"/>
    <lineage>
        <taxon>Bacteria</taxon>
        <taxon>Bacillati</taxon>
        <taxon>Bacillota</taxon>
        <taxon>Clostridia</taxon>
        <taxon>Lachnospirales</taxon>
        <taxon>Lachnospiraceae</taxon>
        <taxon>Variimorphobacter</taxon>
    </lineage>
</organism>
<feature type="domain" description="Response regulatory" evidence="12">
    <location>
        <begin position="3"/>
        <end position="120"/>
    </location>
</feature>
<dbReference type="Pfam" id="PF12833">
    <property type="entry name" value="HTH_18"/>
    <property type="match status" value="1"/>
</dbReference>
<dbReference type="Pfam" id="PF00072">
    <property type="entry name" value="Response_reg"/>
    <property type="match status" value="1"/>
</dbReference>
<dbReference type="Pfam" id="PF17853">
    <property type="entry name" value="GGDEF_2"/>
    <property type="match status" value="1"/>
</dbReference>
<evidence type="ECO:0000313" key="13">
    <source>
        <dbReference type="EMBL" id="MBB2182059.1"/>
    </source>
</evidence>
<evidence type="ECO:0000256" key="9">
    <source>
        <dbReference type="ARBA" id="ARBA00024867"/>
    </source>
</evidence>
<evidence type="ECO:0000256" key="1">
    <source>
        <dbReference type="ARBA" id="ARBA00004496"/>
    </source>
</evidence>